<dbReference type="EMBL" id="LXQE01000152">
    <property type="protein sequence ID" value="RCJ35182.1"/>
    <property type="molecule type" value="Genomic_DNA"/>
</dbReference>
<reference evidence="1 2" key="1">
    <citation type="submission" date="2016-04" db="EMBL/GenBank/DDBJ databases">
        <authorList>
            <person name="Evans L.H."/>
            <person name="Alamgir A."/>
            <person name="Owens N."/>
            <person name="Weber N.D."/>
            <person name="Virtaneva K."/>
            <person name="Barbian K."/>
            <person name="Babar A."/>
            <person name="Rosenke K."/>
        </authorList>
    </citation>
    <scope>NUCLEOTIDE SEQUENCE [LARGE SCALE GENOMIC DNA]</scope>
    <source>
        <strain evidence="1">NIES-2108</strain>
    </source>
</reference>
<evidence type="ECO:0000313" key="1">
    <source>
        <dbReference type="EMBL" id="RCJ35182.1"/>
    </source>
</evidence>
<gene>
    <name evidence="1" type="ORF">A6769_19025</name>
</gene>
<dbReference type="Proteomes" id="UP000252085">
    <property type="component" value="Unassembled WGS sequence"/>
</dbReference>
<protein>
    <submittedName>
        <fullName evidence="1">Uncharacterized protein</fullName>
    </submittedName>
</protein>
<sequence>MHETQKVINGSDTYEMISINSACWNSGKILLTFLLMLTDISIQSAVAADSVAFENPETQSRLSRLNTQPKISLRQRLLVSQKNNNIADLETVSISDSFSANVKPKIFNKKQQAASLKTNNFFKKQQNISLTESANIQTRKVIFVSQVNSSNLSPAQQLMISPNQGDRQILSQTATPSAGSETPLNDSELRQNLKIKPLLGSTGVKQTYPPTLSFGIPSAFGANMGDFFFAASGATRKERNGDAGFDGSTSVGFGLGDSQKLIGLEVSFNNGSIKNFGANGTFDLKAHRVLYAGSKNQIAAAVGWNTFAQYGNEAIADSTVYGAVTNVSVLQPNNPHNKMPLAFTVGVGGGNFRSGNDSVGVFGGFGLQVDPQVGIGASWSGVGLNAGVSFVPVPTIPLTIVLQGSDLTDRTPGGTAFIISVSYGFNFLPK</sequence>
<dbReference type="AlphaFoldDB" id="A0A367RIQ1"/>
<evidence type="ECO:0000313" key="2">
    <source>
        <dbReference type="Proteomes" id="UP000252085"/>
    </source>
</evidence>
<accession>A0A367RIQ1</accession>
<proteinExistence type="predicted"/>
<organism evidence="1 2">
    <name type="scientific">Nostoc punctiforme NIES-2108</name>
    <dbReference type="NCBI Taxonomy" id="1356359"/>
    <lineage>
        <taxon>Bacteria</taxon>
        <taxon>Bacillati</taxon>
        <taxon>Cyanobacteriota</taxon>
        <taxon>Cyanophyceae</taxon>
        <taxon>Nostocales</taxon>
        <taxon>Nostocaceae</taxon>
        <taxon>Nostoc</taxon>
    </lineage>
</organism>
<name>A0A367RIQ1_NOSPU</name>
<comment type="caution">
    <text evidence="1">The sequence shown here is derived from an EMBL/GenBank/DDBJ whole genome shotgun (WGS) entry which is preliminary data.</text>
</comment>